<protein>
    <submittedName>
        <fullName evidence="1">Uncharacterized protein</fullName>
    </submittedName>
</protein>
<dbReference type="VEuPathDB" id="PlasmoDB:C922_05437"/>
<evidence type="ECO:0000313" key="2">
    <source>
        <dbReference type="Proteomes" id="UP000030640"/>
    </source>
</evidence>
<name>W7A503_9APIC</name>
<gene>
    <name evidence="1" type="ORF">C922_05437</name>
</gene>
<evidence type="ECO:0000313" key="1">
    <source>
        <dbReference type="EMBL" id="EUD64184.1"/>
    </source>
</evidence>
<reference evidence="1 2" key="1">
    <citation type="submission" date="2013-02" db="EMBL/GenBank/DDBJ databases">
        <title>The Genome Sequence of Plasmodium inui San Antonio 1.</title>
        <authorList>
            <consortium name="The Broad Institute Genome Sequencing Platform"/>
            <consortium name="The Broad Institute Genome Sequencing Center for Infectious Disease"/>
            <person name="Neafsey D."/>
            <person name="Cheeseman I."/>
            <person name="Volkman S."/>
            <person name="Adams J."/>
            <person name="Walker B."/>
            <person name="Young S.K."/>
            <person name="Zeng Q."/>
            <person name="Gargeya S."/>
            <person name="Fitzgerald M."/>
            <person name="Haas B."/>
            <person name="Abouelleil A."/>
            <person name="Alvarado L."/>
            <person name="Arachchi H.M."/>
            <person name="Berlin A.M."/>
            <person name="Chapman S.B."/>
            <person name="Dewar J."/>
            <person name="Goldberg J."/>
            <person name="Griggs A."/>
            <person name="Gujja S."/>
            <person name="Hansen M."/>
            <person name="Howarth C."/>
            <person name="Imamovic A."/>
            <person name="Larimer J."/>
            <person name="McCowan C."/>
            <person name="Murphy C."/>
            <person name="Neiman D."/>
            <person name="Pearson M."/>
            <person name="Priest M."/>
            <person name="Roberts A."/>
            <person name="Saif S."/>
            <person name="Shea T."/>
            <person name="Sisk P."/>
            <person name="Sykes S."/>
            <person name="Wortman J."/>
            <person name="Nusbaum C."/>
            <person name="Birren B."/>
        </authorList>
    </citation>
    <scope>NUCLEOTIDE SEQUENCE [LARGE SCALE GENOMIC DNA]</scope>
    <source>
        <strain evidence="1 2">San Antonio 1</strain>
    </source>
</reference>
<dbReference type="EMBL" id="KI965531">
    <property type="protein sequence ID" value="EUD64184.1"/>
    <property type="molecule type" value="Genomic_DNA"/>
</dbReference>
<dbReference type="Proteomes" id="UP000030640">
    <property type="component" value="Unassembled WGS sequence"/>
</dbReference>
<sequence length="65" mass="7841">MKKEKRMQSGQGKFLPSSRAHIYDKYKRNKWNYMMEEDSSFGKLMSLYDKEKTKYVIHKTTNNNA</sequence>
<dbReference type="RefSeq" id="XP_008819230.1">
    <property type="nucleotide sequence ID" value="XM_008821008.1"/>
</dbReference>
<proteinExistence type="predicted"/>
<dbReference type="AlphaFoldDB" id="W7A503"/>
<accession>W7A503</accession>
<keyword evidence="2" id="KW-1185">Reference proteome</keyword>
<organism evidence="1 2">
    <name type="scientific">Plasmodium inui San Antonio 1</name>
    <dbReference type="NCBI Taxonomy" id="1237626"/>
    <lineage>
        <taxon>Eukaryota</taxon>
        <taxon>Sar</taxon>
        <taxon>Alveolata</taxon>
        <taxon>Apicomplexa</taxon>
        <taxon>Aconoidasida</taxon>
        <taxon>Haemosporida</taxon>
        <taxon>Plasmodiidae</taxon>
        <taxon>Plasmodium</taxon>
        <taxon>Plasmodium (Plasmodium)</taxon>
    </lineage>
</organism>
<dbReference type="GeneID" id="20040711"/>